<dbReference type="InterPro" id="IPR013766">
    <property type="entry name" value="Thioredoxin_domain"/>
</dbReference>
<dbReference type="Gene3D" id="3.40.30.10">
    <property type="entry name" value="Glutaredoxin"/>
    <property type="match status" value="1"/>
</dbReference>
<organism evidence="2 3">
    <name type="scientific">Breznakia pachnodae</name>
    <dbReference type="NCBI Taxonomy" id="265178"/>
    <lineage>
        <taxon>Bacteria</taxon>
        <taxon>Bacillati</taxon>
        <taxon>Bacillota</taxon>
        <taxon>Erysipelotrichia</taxon>
        <taxon>Erysipelotrichales</taxon>
        <taxon>Erysipelotrichaceae</taxon>
        <taxon>Breznakia</taxon>
    </lineage>
</organism>
<comment type="caution">
    <text evidence="2">The sequence shown here is derived from an EMBL/GenBank/DDBJ whole genome shotgun (WGS) entry which is preliminary data.</text>
</comment>
<evidence type="ECO:0000259" key="1">
    <source>
        <dbReference type="Pfam" id="PF00085"/>
    </source>
</evidence>
<gene>
    <name evidence="2" type="ORF">J2S15_000420</name>
</gene>
<keyword evidence="3" id="KW-1185">Reference proteome</keyword>
<proteinExistence type="predicted"/>
<dbReference type="SUPFAM" id="SSF52833">
    <property type="entry name" value="Thioredoxin-like"/>
    <property type="match status" value="1"/>
</dbReference>
<dbReference type="InterPro" id="IPR036249">
    <property type="entry name" value="Thioredoxin-like_sf"/>
</dbReference>
<reference evidence="2 3" key="1">
    <citation type="submission" date="2023-07" db="EMBL/GenBank/DDBJ databases">
        <title>Genomic Encyclopedia of Type Strains, Phase IV (KMG-IV): sequencing the most valuable type-strain genomes for metagenomic binning, comparative biology and taxonomic classification.</title>
        <authorList>
            <person name="Goeker M."/>
        </authorList>
    </citation>
    <scope>NUCLEOTIDE SEQUENCE [LARGE SCALE GENOMIC DNA]</scope>
    <source>
        <strain evidence="2 3">DSM 16784</strain>
    </source>
</reference>
<protein>
    <submittedName>
        <fullName evidence="2">Thioredoxin-like negative regulator of GroEL</fullName>
    </submittedName>
</protein>
<feature type="domain" description="Thioredoxin" evidence="1">
    <location>
        <begin position="2"/>
        <end position="97"/>
    </location>
</feature>
<dbReference type="Pfam" id="PF00085">
    <property type="entry name" value="Thioredoxin"/>
    <property type="match status" value="1"/>
</dbReference>
<evidence type="ECO:0000313" key="2">
    <source>
        <dbReference type="EMBL" id="MDQ0359689.1"/>
    </source>
</evidence>
<dbReference type="InterPro" id="IPR050620">
    <property type="entry name" value="Thioredoxin_H-type-like"/>
</dbReference>
<dbReference type="PANTHER" id="PTHR10438">
    <property type="entry name" value="THIOREDOXIN"/>
    <property type="match status" value="1"/>
</dbReference>
<accession>A0ABU0DYW2</accession>
<dbReference type="Proteomes" id="UP001230220">
    <property type="component" value="Unassembled WGS sequence"/>
</dbReference>
<dbReference type="CDD" id="cd02947">
    <property type="entry name" value="TRX_family"/>
    <property type="match status" value="1"/>
</dbReference>
<dbReference type="EMBL" id="JAUSUR010000001">
    <property type="protein sequence ID" value="MDQ0359689.1"/>
    <property type="molecule type" value="Genomic_DNA"/>
</dbReference>
<dbReference type="RefSeq" id="WP_307405012.1">
    <property type="nucleotide sequence ID" value="NZ_JAUSUR010000001.1"/>
</dbReference>
<evidence type="ECO:0000313" key="3">
    <source>
        <dbReference type="Proteomes" id="UP001230220"/>
    </source>
</evidence>
<sequence length="112" mass="12817">MLTNENFKNVLGKEDFCLVLITGDGCANCSVMAPIVNSMADKFNNLSTYIVDINQSNYQINEYYEVEVVPTVLFLHKGELVSKVKGYQPEEILEIYIDCKMKEFVEQKDYAN</sequence>
<name>A0ABU0DYW2_9FIRM</name>
<dbReference type="PANTHER" id="PTHR10438:SF468">
    <property type="entry name" value="THIOREDOXIN-1-RELATED"/>
    <property type="match status" value="1"/>
</dbReference>